<dbReference type="CDD" id="cd12188">
    <property type="entry name" value="SDH"/>
    <property type="match status" value="1"/>
</dbReference>
<dbReference type="InterPro" id="IPR051168">
    <property type="entry name" value="AASS"/>
</dbReference>
<dbReference type="SUPFAM" id="SSF51735">
    <property type="entry name" value="NAD(P)-binding Rossmann-fold domains"/>
    <property type="match status" value="1"/>
</dbReference>
<feature type="active site" description="Proton donor" evidence="4">
    <location>
        <position position="94"/>
    </location>
</feature>
<dbReference type="SMART" id="SM01003">
    <property type="entry name" value="AlaDh_PNT_N"/>
    <property type="match status" value="1"/>
</dbReference>
<dbReference type="GO" id="GO:0004754">
    <property type="term" value="F:saccharopine dehydrogenase (NAD+, L-lysine-forming) activity"/>
    <property type="evidence" value="ECO:0007669"/>
    <property type="project" value="InterPro"/>
</dbReference>
<organism evidence="7 8">
    <name type="scientific">Lentzea fradiae</name>
    <dbReference type="NCBI Taxonomy" id="200378"/>
    <lineage>
        <taxon>Bacteria</taxon>
        <taxon>Bacillati</taxon>
        <taxon>Actinomycetota</taxon>
        <taxon>Actinomycetes</taxon>
        <taxon>Pseudonocardiales</taxon>
        <taxon>Pseudonocardiaceae</taxon>
        <taxon>Lentzea</taxon>
    </lineage>
</organism>
<evidence type="ECO:0000256" key="4">
    <source>
        <dbReference type="PIRSR" id="PIRSR018250-1"/>
    </source>
</evidence>
<comment type="similarity">
    <text evidence="1">Belongs to the AlaDH/PNT family.</text>
</comment>
<dbReference type="PANTHER" id="PTHR11133">
    <property type="entry name" value="SACCHAROPINE DEHYDROGENASE"/>
    <property type="match status" value="1"/>
</dbReference>
<feature type="active site" description="Proton acceptor" evidence="4">
    <location>
        <position position="76"/>
    </location>
</feature>
<feature type="binding site" evidence="5">
    <location>
        <position position="255"/>
    </location>
    <ligand>
        <name>NAD(+)</name>
        <dbReference type="ChEBI" id="CHEBI:57540"/>
    </ligand>
</feature>
<proteinExistence type="inferred from homology"/>
<dbReference type="Proteomes" id="UP000199623">
    <property type="component" value="Unassembled WGS sequence"/>
</dbReference>
<name>A0A1G8CSE7_9PSEU</name>
<evidence type="ECO:0000256" key="2">
    <source>
        <dbReference type="ARBA" id="ARBA00023002"/>
    </source>
</evidence>
<feature type="binding site" evidence="5">
    <location>
        <begin position="184"/>
        <end position="185"/>
    </location>
    <ligand>
        <name>NAD(+)</name>
        <dbReference type="ChEBI" id="CHEBI:57540"/>
    </ligand>
</feature>
<dbReference type="SUPFAM" id="SSF52283">
    <property type="entry name" value="Formate/glycerate dehydrogenase catalytic domain-like"/>
    <property type="match status" value="1"/>
</dbReference>
<dbReference type="PIRSF" id="PIRSF018250">
    <property type="entry name" value="Saccharopine_DH_Lys"/>
    <property type="match status" value="1"/>
</dbReference>
<accession>A0A1G8CSE7</accession>
<dbReference type="EMBL" id="FNCC01000024">
    <property type="protein sequence ID" value="SDH48416.1"/>
    <property type="molecule type" value="Genomic_DNA"/>
</dbReference>
<dbReference type="STRING" id="200378.SAMN05216553_12424"/>
<evidence type="ECO:0000313" key="7">
    <source>
        <dbReference type="EMBL" id="SDH48416.1"/>
    </source>
</evidence>
<dbReference type="Gene3D" id="3.40.50.720">
    <property type="entry name" value="NAD(P)-binding Rossmann-like Domain"/>
    <property type="match status" value="2"/>
</dbReference>
<feature type="binding site" evidence="5">
    <location>
        <begin position="293"/>
        <end position="296"/>
    </location>
    <ligand>
        <name>NAD(+)</name>
        <dbReference type="ChEBI" id="CHEBI:57540"/>
    </ligand>
</feature>
<dbReference type="InterPro" id="IPR007886">
    <property type="entry name" value="AlaDH/PNT_N"/>
</dbReference>
<evidence type="ECO:0000256" key="3">
    <source>
        <dbReference type="ARBA" id="ARBA00023027"/>
    </source>
</evidence>
<dbReference type="PANTHER" id="PTHR11133:SF23">
    <property type="entry name" value="SACCHAROPINE DEHYDROGENASE [NAD(+), L-LYSINE-FORMING]"/>
    <property type="match status" value="1"/>
</dbReference>
<dbReference type="InterPro" id="IPR027281">
    <property type="entry name" value="Lys1"/>
</dbReference>
<dbReference type="GO" id="GO:0019878">
    <property type="term" value="P:lysine biosynthetic process via aminoadipic acid"/>
    <property type="evidence" value="ECO:0007669"/>
    <property type="project" value="TreeGrafter"/>
</dbReference>
<dbReference type="AlphaFoldDB" id="A0A1G8CSE7"/>
<evidence type="ECO:0000313" key="8">
    <source>
        <dbReference type="Proteomes" id="UP000199623"/>
    </source>
</evidence>
<feature type="domain" description="Alanine dehydrogenase/pyridine nucleotide transhydrogenase N-terminal" evidence="6">
    <location>
        <begin position="6"/>
        <end position="140"/>
    </location>
</feature>
<evidence type="ECO:0000256" key="1">
    <source>
        <dbReference type="ARBA" id="ARBA00005689"/>
    </source>
</evidence>
<evidence type="ECO:0000259" key="6">
    <source>
        <dbReference type="SMART" id="SM01003"/>
    </source>
</evidence>
<keyword evidence="2" id="KW-0560">Oxidoreductase</keyword>
<protein>
    <submittedName>
        <fullName evidence="7">Saccharopine dehydrogenase (NAD+, L-lysine forming)</fullName>
    </submittedName>
</protein>
<dbReference type="GO" id="GO:0005737">
    <property type="term" value="C:cytoplasm"/>
    <property type="evidence" value="ECO:0007669"/>
    <property type="project" value="TreeGrafter"/>
</dbReference>
<keyword evidence="3 5" id="KW-0520">NAD</keyword>
<evidence type="ECO:0000256" key="5">
    <source>
        <dbReference type="PIRSR" id="PIRSR018250-3"/>
    </source>
</evidence>
<gene>
    <name evidence="7" type="ORF">SAMN05216553_12424</name>
</gene>
<dbReference type="Pfam" id="PF05222">
    <property type="entry name" value="AlaDh_PNT_N"/>
    <property type="match status" value="1"/>
</dbReference>
<dbReference type="RefSeq" id="WP_090059745.1">
    <property type="nucleotide sequence ID" value="NZ_FNCC01000024.1"/>
</dbReference>
<sequence>MTVELWMRSEVRATERRAPITPADAAALVREGFAVTVEESAQRVHPIEEYAAAGCTVAETGSWVDAPRDAVVVGLKELPDQPAELRHRHVFFGHAYKQQEGAERLLRRFDAGGGVLLDLEYLTDDSGRRLAAFGYWAGYVGAALAVLHHRGELDAPLRPTSVPDLDARLSGGDPMSAIVIGALGRCGRGADRALTAAGVTPTRWDVAETRDLDRPALLRHELMVNTVLTSAPVPPFLRPADLDAPERALRTVCDVTCDVGSPFNVLPIYDSTTSWEQPARTLRDEPPLDLIAIDNLPSLVPLEATEAFSADLLPLLRDLPRATSPWQRCERLFHDTVASVKEASR</sequence>
<dbReference type="OrthoDB" id="502334at2"/>
<feature type="binding site" evidence="5">
    <location>
        <position position="205"/>
    </location>
    <ligand>
        <name>NAD(+)</name>
        <dbReference type="ChEBI" id="CHEBI:57540"/>
    </ligand>
</feature>
<keyword evidence="8" id="KW-1185">Reference proteome</keyword>
<reference evidence="8" key="1">
    <citation type="submission" date="2016-10" db="EMBL/GenBank/DDBJ databases">
        <authorList>
            <person name="Varghese N."/>
            <person name="Submissions S."/>
        </authorList>
    </citation>
    <scope>NUCLEOTIDE SEQUENCE [LARGE SCALE GENOMIC DNA]</scope>
    <source>
        <strain evidence="8">CGMCC 4.3506</strain>
    </source>
</reference>
<feature type="binding site" evidence="5">
    <location>
        <position position="209"/>
    </location>
    <ligand>
        <name>NAD(+)</name>
        <dbReference type="ChEBI" id="CHEBI:57540"/>
    </ligand>
</feature>
<feature type="binding site" evidence="5">
    <location>
        <position position="128"/>
    </location>
    <ligand>
        <name>NAD(+)</name>
        <dbReference type="ChEBI" id="CHEBI:57540"/>
    </ligand>
</feature>
<dbReference type="InterPro" id="IPR036291">
    <property type="entry name" value="NAD(P)-bd_dom_sf"/>
</dbReference>